<evidence type="ECO:0000256" key="2">
    <source>
        <dbReference type="ARBA" id="ARBA00022448"/>
    </source>
</evidence>
<dbReference type="Gene3D" id="2.40.160.10">
    <property type="entry name" value="Porin"/>
    <property type="match status" value="1"/>
</dbReference>
<dbReference type="InterPro" id="IPR005318">
    <property type="entry name" value="OM_porin_bac"/>
</dbReference>
<dbReference type="EMBL" id="JAQJZJ010000002">
    <property type="protein sequence ID" value="MDA7086020.1"/>
    <property type="molecule type" value="Genomic_DNA"/>
</dbReference>
<comment type="caution">
    <text evidence="5">The sequence shown here is derived from an EMBL/GenBank/DDBJ whole genome shotgun (WGS) entry which is preliminary data.</text>
</comment>
<evidence type="ECO:0000256" key="1">
    <source>
        <dbReference type="ARBA" id="ARBA00009075"/>
    </source>
</evidence>
<keyword evidence="6" id="KW-1185">Reference proteome</keyword>
<keyword evidence="2" id="KW-0813">Transport</keyword>
<sequence>MTHYPHAKPVLLSLAVALSLPAMVQAGGFIEDTSATLQARNYYFSRDYADIEGPNQQSKAEEWAQGFILNVKSGYTPGTVGFGVDAVGLLGLKLDSSRDRVNSGLLPVTDEGKAADEYSRLGAAVKVRLSKTELKVGELQPMLPVLYFGDIRLLPPTYQGASIVSNEIAGLTLQAGQLRSTSLRNEAGDGEMGVLVGYAPRRSAGKLITSDRFNYAGADYSFNGNRTSVGAWYAQLEDLYNQRYFSLKHSQPVGDWVLGASLGYFDSAEDGEQLLGKLDNQAAFSLLSAKYGGHTVYLGYQAMFGADGLPRVFANVSPLGNEVPTYEFASADERSWQVRYDYDFAALGAPGLIAGVRYLKGDNVDTGRGFEGKDRERDLDIGYVVQSGSLKGLNVKVRNVAARSNYRTDVDENRLIFNYTWKLL</sequence>
<dbReference type="PANTHER" id="PTHR34596">
    <property type="entry name" value="CHITOPORIN"/>
    <property type="match status" value="1"/>
</dbReference>
<evidence type="ECO:0000313" key="6">
    <source>
        <dbReference type="Proteomes" id="UP001212042"/>
    </source>
</evidence>
<keyword evidence="3 4" id="KW-0732">Signal</keyword>
<dbReference type="Pfam" id="PF03573">
    <property type="entry name" value="OprD"/>
    <property type="match status" value="1"/>
</dbReference>
<dbReference type="InterPro" id="IPR023614">
    <property type="entry name" value="Porin_dom_sf"/>
</dbReference>
<dbReference type="RefSeq" id="WP_271346927.1">
    <property type="nucleotide sequence ID" value="NZ_JAQJZJ010000002.1"/>
</dbReference>
<proteinExistence type="inferred from homology"/>
<name>A0ABT4XCS1_9PSED</name>
<reference evidence="5 6" key="1">
    <citation type="submission" date="2023-01" db="EMBL/GenBank/DDBJ databases">
        <title>Pseudomonas SA3-5T sp. nov., isolated from tidal flat sediment.</title>
        <authorList>
            <person name="Kim H.S."/>
            <person name="Kim J.-S."/>
            <person name="Suh M.K."/>
            <person name="Eom M.K."/>
            <person name="Lee J.-S."/>
        </authorList>
    </citation>
    <scope>NUCLEOTIDE SEQUENCE [LARGE SCALE GENOMIC DNA]</scope>
    <source>
        <strain evidence="5 6">SA3-5</strain>
    </source>
</reference>
<accession>A0ABT4XCS1</accession>
<evidence type="ECO:0000313" key="5">
    <source>
        <dbReference type="EMBL" id="MDA7086020.1"/>
    </source>
</evidence>
<gene>
    <name evidence="5" type="ORF">PH586_06430</name>
</gene>
<comment type="similarity">
    <text evidence="1">Belongs to the outer membrane porin (Opr) (TC 1.B.25) family.</text>
</comment>
<organism evidence="5 6">
    <name type="scientific">Pseudomonas aestuarii</name>
    <dbReference type="NCBI Taxonomy" id="3018340"/>
    <lineage>
        <taxon>Bacteria</taxon>
        <taxon>Pseudomonadati</taxon>
        <taxon>Pseudomonadota</taxon>
        <taxon>Gammaproteobacteria</taxon>
        <taxon>Pseudomonadales</taxon>
        <taxon>Pseudomonadaceae</taxon>
        <taxon>Pseudomonas</taxon>
    </lineage>
</organism>
<protein>
    <submittedName>
        <fullName evidence="5">OprD family porin</fullName>
    </submittedName>
</protein>
<dbReference type="PANTHER" id="PTHR34596:SF2">
    <property type="entry name" value="CHITOPORIN"/>
    <property type="match status" value="1"/>
</dbReference>
<feature type="chain" id="PRO_5045879338" evidence="4">
    <location>
        <begin position="27"/>
        <end position="424"/>
    </location>
</feature>
<evidence type="ECO:0000256" key="3">
    <source>
        <dbReference type="ARBA" id="ARBA00022729"/>
    </source>
</evidence>
<evidence type="ECO:0000256" key="4">
    <source>
        <dbReference type="SAM" id="SignalP"/>
    </source>
</evidence>
<feature type="signal peptide" evidence="4">
    <location>
        <begin position="1"/>
        <end position="26"/>
    </location>
</feature>
<dbReference type="Proteomes" id="UP001212042">
    <property type="component" value="Unassembled WGS sequence"/>
</dbReference>